<evidence type="ECO:0000256" key="2">
    <source>
        <dbReference type="SAM" id="MobiDB-lite"/>
    </source>
</evidence>
<dbReference type="Gene3D" id="1.10.8.10">
    <property type="entry name" value="DNA helicase RuvA subunit, C-terminal domain"/>
    <property type="match status" value="1"/>
</dbReference>
<dbReference type="PANTHER" id="PTHR23172:SF19">
    <property type="entry name" value="J DOMAIN-CONTAINING PROTEIN"/>
    <property type="match status" value="1"/>
</dbReference>
<feature type="compositionally biased region" description="Low complexity" evidence="2">
    <location>
        <begin position="492"/>
        <end position="507"/>
    </location>
</feature>
<dbReference type="InterPro" id="IPR011990">
    <property type="entry name" value="TPR-like_helical_dom_sf"/>
</dbReference>
<dbReference type="InterPro" id="IPR009060">
    <property type="entry name" value="UBA-like_sf"/>
</dbReference>
<dbReference type="AlphaFoldDB" id="A0A9P6NKY9"/>
<feature type="compositionally biased region" description="Basic and acidic residues" evidence="2">
    <location>
        <begin position="219"/>
        <end position="235"/>
    </location>
</feature>
<feature type="compositionally biased region" description="Polar residues" evidence="2">
    <location>
        <begin position="8"/>
        <end position="64"/>
    </location>
</feature>
<proteinExistence type="predicted"/>
<accession>A0A9P6NKY9</accession>
<feature type="region of interest" description="Disordered" evidence="2">
    <location>
        <begin position="490"/>
        <end position="583"/>
    </location>
</feature>
<feature type="compositionally biased region" description="Polar residues" evidence="2">
    <location>
        <begin position="138"/>
        <end position="151"/>
    </location>
</feature>
<evidence type="ECO:0000256" key="1">
    <source>
        <dbReference type="PROSITE-ProRule" id="PRU00339"/>
    </source>
</evidence>
<feature type="compositionally biased region" description="Low complexity" evidence="2">
    <location>
        <begin position="316"/>
        <end position="328"/>
    </location>
</feature>
<name>A0A9P6NKY9_9BASI</name>
<gene>
    <name evidence="3" type="ORF">CROQUDRAFT_723418</name>
</gene>
<dbReference type="InterPro" id="IPR001623">
    <property type="entry name" value="DnaJ_domain"/>
</dbReference>
<dbReference type="SMART" id="SM00028">
    <property type="entry name" value="TPR"/>
    <property type="match status" value="2"/>
</dbReference>
<feature type="compositionally biased region" description="Polar residues" evidence="2">
    <location>
        <begin position="80"/>
        <end position="93"/>
    </location>
</feature>
<dbReference type="EMBL" id="MU167276">
    <property type="protein sequence ID" value="KAG0145441.1"/>
    <property type="molecule type" value="Genomic_DNA"/>
</dbReference>
<dbReference type="GO" id="GO:0031982">
    <property type="term" value="C:vesicle"/>
    <property type="evidence" value="ECO:0007669"/>
    <property type="project" value="TreeGrafter"/>
</dbReference>
<dbReference type="GO" id="GO:0005737">
    <property type="term" value="C:cytoplasm"/>
    <property type="evidence" value="ECO:0007669"/>
    <property type="project" value="TreeGrafter"/>
</dbReference>
<dbReference type="OrthoDB" id="1717591at2759"/>
<feature type="region of interest" description="Disordered" evidence="2">
    <location>
        <begin position="128"/>
        <end position="273"/>
    </location>
</feature>
<sequence length="956" mass="104905">MDDLLDLNFTSPSVSNSNTTKTQPYQNGNSSFDYLSATVSRPTILTPQTPAGSTSRASSKNLHGSRSAGAAPSDAFDSLFGTNKNTNQKSNEISTMTMSERLKAAEIEKQQKLSGALFAGSIQSHNYASRSLGPSPIMRTSSGSSFHTQSPLRPVAPPLAPSRQSSQPSQVPSIVSADPWDLDFLESSSRTVSPGPLPSRGTTPPPFRSRKNSWDLDFDTPKKDHTSSTDLEPQRSARPPARPTPSTQPSSLSLLGDEFGPLEASQSGSVSLESDSEDVLGLLGAPIPNLDHEQIKRDAAKILRTSPGLERQRVISSSGFSGGSRSNGTASPPPHIMGKVVEMGFSIPQSRQALNQTRNSETGEWDVGAAVESLLTGQNELPEEENSRRPSSITSETDRLPSQPRAPPNRRREDTRSTETSSSLVNAKEIQDQATELLAQASAYSSTALGKAASFWKQSKASLTKVIEDQTTSSEGGNMKPKWMKDMQQAISGGESSPSEGLSPMSPFSDHAGPSNPSNSTRMRPTPRDPSPQDRRPPEPRQPYVSSARRKVAERHIKKPTPDRASSSSDLGRGTTTSDAFSSLGPELIQSLPLAQPVPKPKPSTTFNFPSYPIVNISQSQITLSLAHRNKGNEWFKQGQYSNAEQAYTQALDLLQEAVTNEEPHNAYFGCLPILNNRATARLKNGDSKGAREDVNRVIDILLCEKNTMKEESVEYLIKLMEFNILRIPNELKNQMNFDINEQLGKALSKRAKIKEEEEKWDEAKIDWELCKNLGSNVIKGAGGIKLISEGLTRCMKANQVNNVNSTKSFQSNNYSIKTSNPRTTKPINNNNNNDSNVNLAIKKLRESNEKAELEINQRLELKDSIDNKIENWKLGKESNLRGLIFNLDLILWDSLNWKKVKMSELLSENQVKINYIKAISKVHPDKIPKDATLEEQMIAKSVFATLNEAWIAMQG</sequence>
<dbReference type="CDD" id="cd06257">
    <property type="entry name" value="DnaJ"/>
    <property type="match status" value="1"/>
</dbReference>
<dbReference type="GO" id="GO:0072583">
    <property type="term" value="P:clathrin-dependent endocytosis"/>
    <property type="evidence" value="ECO:0007669"/>
    <property type="project" value="TreeGrafter"/>
</dbReference>
<keyword evidence="4" id="KW-1185">Reference proteome</keyword>
<keyword evidence="1" id="KW-0802">TPR repeat</keyword>
<dbReference type="SUPFAM" id="SSF46934">
    <property type="entry name" value="UBA-like"/>
    <property type="match status" value="1"/>
</dbReference>
<dbReference type="SUPFAM" id="SSF46565">
    <property type="entry name" value="Chaperone J-domain"/>
    <property type="match status" value="1"/>
</dbReference>
<dbReference type="InterPro" id="IPR019734">
    <property type="entry name" value="TPR_rpt"/>
</dbReference>
<feature type="compositionally biased region" description="Low complexity" evidence="2">
    <location>
        <begin position="161"/>
        <end position="177"/>
    </location>
</feature>
<organism evidence="3 4">
    <name type="scientific">Cronartium quercuum f. sp. fusiforme G11</name>
    <dbReference type="NCBI Taxonomy" id="708437"/>
    <lineage>
        <taxon>Eukaryota</taxon>
        <taxon>Fungi</taxon>
        <taxon>Dikarya</taxon>
        <taxon>Basidiomycota</taxon>
        <taxon>Pucciniomycotina</taxon>
        <taxon>Pucciniomycetes</taxon>
        <taxon>Pucciniales</taxon>
        <taxon>Coleosporiaceae</taxon>
        <taxon>Cronartium</taxon>
    </lineage>
</organism>
<feature type="region of interest" description="Disordered" evidence="2">
    <location>
        <begin position="1"/>
        <end position="93"/>
    </location>
</feature>
<feature type="region of interest" description="Disordered" evidence="2">
    <location>
        <begin position="315"/>
        <end position="337"/>
    </location>
</feature>
<dbReference type="Proteomes" id="UP000886653">
    <property type="component" value="Unassembled WGS sequence"/>
</dbReference>
<feature type="compositionally biased region" description="Basic residues" evidence="2">
    <location>
        <begin position="548"/>
        <end position="559"/>
    </location>
</feature>
<evidence type="ECO:0000313" key="3">
    <source>
        <dbReference type="EMBL" id="KAG0145441.1"/>
    </source>
</evidence>
<dbReference type="CDD" id="cd14270">
    <property type="entry name" value="UBA"/>
    <property type="match status" value="1"/>
</dbReference>
<dbReference type="Gene3D" id="1.10.287.110">
    <property type="entry name" value="DnaJ domain"/>
    <property type="match status" value="1"/>
</dbReference>
<dbReference type="SUPFAM" id="SSF48452">
    <property type="entry name" value="TPR-like"/>
    <property type="match status" value="1"/>
</dbReference>
<feature type="compositionally biased region" description="Polar residues" evidence="2">
    <location>
        <begin position="564"/>
        <end position="581"/>
    </location>
</feature>
<dbReference type="PANTHER" id="PTHR23172">
    <property type="entry name" value="AUXILIN/CYCLIN G-ASSOCIATED KINASE-RELATED"/>
    <property type="match status" value="1"/>
</dbReference>
<dbReference type="GO" id="GO:0072318">
    <property type="term" value="P:clathrin coat disassembly"/>
    <property type="evidence" value="ECO:0007669"/>
    <property type="project" value="TreeGrafter"/>
</dbReference>
<feature type="compositionally biased region" description="Polar residues" evidence="2">
    <location>
        <begin position="264"/>
        <end position="273"/>
    </location>
</feature>
<evidence type="ECO:0000313" key="4">
    <source>
        <dbReference type="Proteomes" id="UP000886653"/>
    </source>
</evidence>
<reference evidence="3" key="1">
    <citation type="submission" date="2013-11" db="EMBL/GenBank/DDBJ databases">
        <title>Genome sequence of the fusiform rust pathogen reveals effectors for host alternation and coevolution with pine.</title>
        <authorList>
            <consortium name="DOE Joint Genome Institute"/>
            <person name="Smith K."/>
            <person name="Pendleton A."/>
            <person name="Kubisiak T."/>
            <person name="Anderson C."/>
            <person name="Salamov A."/>
            <person name="Aerts A."/>
            <person name="Riley R."/>
            <person name="Clum A."/>
            <person name="Lindquist E."/>
            <person name="Ence D."/>
            <person name="Campbell M."/>
            <person name="Kronenberg Z."/>
            <person name="Feau N."/>
            <person name="Dhillon B."/>
            <person name="Hamelin R."/>
            <person name="Burleigh J."/>
            <person name="Smith J."/>
            <person name="Yandell M."/>
            <person name="Nelson C."/>
            <person name="Grigoriev I."/>
            <person name="Davis J."/>
        </authorList>
    </citation>
    <scope>NUCLEOTIDE SEQUENCE</scope>
    <source>
        <strain evidence="3">G11</strain>
    </source>
</reference>
<evidence type="ECO:0008006" key="5">
    <source>
        <dbReference type="Google" id="ProtNLM"/>
    </source>
</evidence>
<feature type="region of interest" description="Disordered" evidence="2">
    <location>
        <begin position="376"/>
        <end position="428"/>
    </location>
</feature>
<comment type="caution">
    <text evidence="3">The sequence shown here is derived from an EMBL/GenBank/DDBJ whole genome shotgun (WGS) entry which is preliminary data.</text>
</comment>
<dbReference type="Gene3D" id="1.25.40.10">
    <property type="entry name" value="Tetratricopeptide repeat domain"/>
    <property type="match status" value="1"/>
</dbReference>
<dbReference type="GO" id="GO:0030276">
    <property type="term" value="F:clathrin binding"/>
    <property type="evidence" value="ECO:0007669"/>
    <property type="project" value="TreeGrafter"/>
</dbReference>
<protein>
    <recommendedName>
        <fullName evidence="5">UBA domain-containing protein</fullName>
    </recommendedName>
</protein>
<dbReference type="PROSITE" id="PS50005">
    <property type="entry name" value="TPR"/>
    <property type="match status" value="1"/>
</dbReference>
<feature type="repeat" description="TPR" evidence="1">
    <location>
        <begin position="625"/>
        <end position="658"/>
    </location>
</feature>
<feature type="compositionally biased region" description="Low complexity" evidence="2">
    <location>
        <begin position="236"/>
        <end position="255"/>
    </location>
</feature>
<dbReference type="InterPro" id="IPR036869">
    <property type="entry name" value="J_dom_sf"/>
</dbReference>